<sequence length="52" mass="5953">MCAWPQQSMTIAESMIKEQIRKLGWAVRWMLGWEEHAPNRGRLGTAAILGEL</sequence>
<dbReference type="EMBL" id="CP047423">
    <property type="protein sequence ID" value="QPD02982.1"/>
    <property type="molecule type" value="Genomic_DNA"/>
</dbReference>
<accession>A0A7S8FBW6</accession>
<dbReference type="Proteomes" id="UP000593737">
    <property type="component" value="Chromosome"/>
</dbReference>
<evidence type="ECO:0000313" key="2">
    <source>
        <dbReference type="Proteomes" id="UP000593737"/>
    </source>
</evidence>
<evidence type="ECO:0000313" key="1">
    <source>
        <dbReference type="EMBL" id="QPD02982.1"/>
    </source>
</evidence>
<name>A0A7S8FBW6_9BACT</name>
<gene>
    <name evidence="1" type="ORF">Nkreftii_000756</name>
</gene>
<dbReference type="AlphaFoldDB" id="A0A7S8FBW6"/>
<dbReference type="KEGG" id="nkf:Nkreftii_000756"/>
<organism evidence="1 2">
    <name type="scientific">Candidatus Nitrospira kreftii</name>
    <dbReference type="NCBI Taxonomy" id="2652173"/>
    <lineage>
        <taxon>Bacteria</taxon>
        <taxon>Pseudomonadati</taxon>
        <taxon>Nitrospirota</taxon>
        <taxon>Nitrospiria</taxon>
        <taxon>Nitrospirales</taxon>
        <taxon>Nitrospiraceae</taxon>
        <taxon>Nitrospira</taxon>
    </lineage>
</organism>
<proteinExistence type="predicted"/>
<protein>
    <submittedName>
        <fullName evidence="1">Uncharacterized protein</fullName>
    </submittedName>
</protein>
<reference evidence="1 2" key="1">
    <citation type="journal article" date="2020" name="ISME J.">
        <title>Enrichment and physiological characterization of a novel comammox Nitrospira indicates ammonium inhibition of complete nitrification.</title>
        <authorList>
            <person name="Sakoula D."/>
            <person name="Koch H."/>
            <person name="Frank J."/>
            <person name="Jetten M.S.M."/>
            <person name="van Kessel M.A.H.J."/>
            <person name="Lucker S."/>
        </authorList>
    </citation>
    <scope>NUCLEOTIDE SEQUENCE [LARGE SCALE GENOMIC DNA]</scope>
    <source>
        <strain evidence="1">Comreactor17</strain>
    </source>
</reference>